<dbReference type="AlphaFoldDB" id="A0AA88W1N5"/>
<protein>
    <submittedName>
        <fullName evidence="1">Uncharacterized protein</fullName>
    </submittedName>
</protein>
<name>A0AA88W1N5_9ASTE</name>
<comment type="caution">
    <text evidence="1">The sequence shown here is derived from an EMBL/GenBank/DDBJ whole genome shotgun (WGS) entry which is preliminary data.</text>
</comment>
<keyword evidence="2" id="KW-1185">Reference proteome</keyword>
<gene>
    <name evidence="1" type="ORF">RJ639_005188</name>
</gene>
<reference evidence="1" key="1">
    <citation type="submission" date="2022-12" db="EMBL/GenBank/DDBJ databases">
        <title>Draft genome assemblies for two species of Escallonia (Escalloniales).</title>
        <authorList>
            <person name="Chanderbali A."/>
            <person name="Dervinis C."/>
            <person name="Anghel I."/>
            <person name="Soltis D."/>
            <person name="Soltis P."/>
            <person name="Zapata F."/>
        </authorList>
    </citation>
    <scope>NUCLEOTIDE SEQUENCE</scope>
    <source>
        <strain evidence="1">UCBG64.0493</strain>
        <tissue evidence="1">Leaf</tissue>
    </source>
</reference>
<accession>A0AA88W1N5</accession>
<evidence type="ECO:0000313" key="1">
    <source>
        <dbReference type="EMBL" id="KAK3018063.1"/>
    </source>
</evidence>
<dbReference type="EMBL" id="JAVXUP010000960">
    <property type="protein sequence ID" value="KAK3018063.1"/>
    <property type="molecule type" value="Genomic_DNA"/>
</dbReference>
<sequence>MITQKKSSVDINTIRSALHRQTWDLRSQRFLEVSVDRGERRLGEKRIVPWRSKEVSLFQIYNMDSGSAMEMNSHVDLIRMNHPFHRGQ</sequence>
<evidence type="ECO:0000313" key="2">
    <source>
        <dbReference type="Proteomes" id="UP001188597"/>
    </source>
</evidence>
<organism evidence="1 2">
    <name type="scientific">Escallonia herrerae</name>
    <dbReference type="NCBI Taxonomy" id="1293975"/>
    <lineage>
        <taxon>Eukaryota</taxon>
        <taxon>Viridiplantae</taxon>
        <taxon>Streptophyta</taxon>
        <taxon>Embryophyta</taxon>
        <taxon>Tracheophyta</taxon>
        <taxon>Spermatophyta</taxon>
        <taxon>Magnoliopsida</taxon>
        <taxon>eudicotyledons</taxon>
        <taxon>Gunneridae</taxon>
        <taxon>Pentapetalae</taxon>
        <taxon>asterids</taxon>
        <taxon>campanulids</taxon>
        <taxon>Escalloniales</taxon>
        <taxon>Escalloniaceae</taxon>
        <taxon>Escallonia</taxon>
    </lineage>
</organism>
<dbReference type="Proteomes" id="UP001188597">
    <property type="component" value="Unassembled WGS sequence"/>
</dbReference>
<proteinExistence type="predicted"/>